<accession>Q5V7P7</accession>
<name>Q5V7P7_HALMA</name>
<dbReference type="EnsemblBacteria" id="AAV44516">
    <property type="protein sequence ID" value="AAV44516"/>
    <property type="gene ID" value="pNG5102"/>
</dbReference>
<sequence>MTTGTDAGVTPDSHAGPVLSVDRRDALGVEDRRVALVGSAGHILGRVTGHHASPAIAW</sequence>
<dbReference type="EMBL" id="AY596294">
    <property type="protein sequence ID" value="AAV44516.1"/>
    <property type="molecule type" value="Genomic_DNA"/>
</dbReference>
<geneLocation type="plasmid" evidence="1 2">
    <name>pNG500</name>
</geneLocation>
<dbReference type="Proteomes" id="UP000001169">
    <property type="component" value="Plasmid pNG500"/>
</dbReference>
<keyword evidence="1" id="KW-0614">Plasmid</keyword>
<dbReference type="AlphaFoldDB" id="Q5V7P7"/>
<protein>
    <submittedName>
        <fullName evidence="1">Uncharacterized protein</fullName>
    </submittedName>
</protein>
<evidence type="ECO:0000313" key="2">
    <source>
        <dbReference type="Proteomes" id="UP000001169"/>
    </source>
</evidence>
<gene>
    <name evidence="1" type="ordered locus">pNG5102</name>
</gene>
<proteinExistence type="predicted"/>
<keyword evidence="2" id="KW-1185">Reference proteome</keyword>
<organism evidence="1 2">
    <name type="scientific">Haloarcula marismortui (strain ATCC 43049 / DSM 3752 / JCM 8966 / VKM B-1809)</name>
    <name type="common">Halobacterium marismortui</name>
    <dbReference type="NCBI Taxonomy" id="272569"/>
    <lineage>
        <taxon>Archaea</taxon>
        <taxon>Methanobacteriati</taxon>
        <taxon>Methanobacteriota</taxon>
        <taxon>Stenosarchaea group</taxon>
        <taxon>Halobacteria</taxon>
        <taxon>Halobacteriales</taxon>
        <taxon>Haloarculaceae</taxon>
        <taxon>Haloarcula</taxon>
    </lineage>
</organism>
<evidence type="ECO:0000313" key="1">
    <source>
        <dbReference type="EMBL" id="AAV44516.1"/>
    </source>
</evidence>
<dbReference type="KEGG" id="hma:pNG5102"/>
<reference evidence="1 2" key="1">
    <citation type="journal article" date="2004" name="Genome Res.">
        <title>Genome sequence of Haloarcula marismortui: a halophilic archaeon from the Dead Sea.</title>
        <authorList>
            <person name="Baliga N.S."/>
            <person name="Bonneau R."/>
            <person name="Facciotti M.T."/>
            <person name="Pan M."/>
            <person name="Glusman G."/>
            <person name="Deutsch E.W."/>
            <person name="Shannon P."/>
            <person name="Chiu Y."/>
            <person name="Weng R.S."/>
            <person name="Gan R.R."/>
            <person name="Hung P."/>
            <person name="Date S.V."/>
            <person name="Marcotte E."/>
            <person name="Hood L."/>
            <person name="Ng W.V."/>
        </authorList>
    </citation>
    <scope>NUCLEOTIDE SEQUENCE [LARGE SCALE GENOMIC DNA]</scope>
    <source>
        <strain evidence="2">ATCC 43049 / DSM 3752 / JCM 8966 / VKM B-1809</strain>
        <plasmid evidence="2">Plasmid pNG500</plasmid>
    </source>
</reference>
<dbReference type="HOGENOM" id="CLU_2968350_0_0_2"/>